<keyword evidence="1" id="KW-1133">Transmembrane helix</keyword>
<dbReference type="Proteomes" id="UP000228510">
    <property type="component" value="Unassembled WGS sequence"/>
</dbReference>
<sequence length="120" mass="14246">MIKSIFLYAPKMIFDLCFDILYFLPWWYSRGLVRMLKRSGRWLRAKEQSLAIIVWLKNIHQPLSEQYNWQGMVKSVIMRIGQISVRSAILAFWTGVITVKVIAYLILPPLVIWEIIYQVI</sequence>
<keyword evidence="1" id="KW-0472">Membrane</keyword>
<feature type="transmembrane region" description="Helical" evidence="1">
    <location>
        <begin position="6"/>
        <end position="28"/>
    </location>
</feature>
<reference evidence="3" key="1">
    <citation type="submission" date="2017-09" db="EMBL/GenBank/DDBJ databases">
        <title>Depth-based differentiation of microbial function through sediment-hosted aquifers and enrichment of novel symbionts in the deep terrestrial subsurface.</title>
        <authorList>
            <person name="Probst A.J."/>
            <person name="Ladd B."/>
            <person name="Jarett J.K."/>
            <person name="Geller-Mcgrath D.E."/>
            <person name="Sieber C.M.K."/>
            <person name="Emerson J.B."/>
            <person name="Anantharaman K."/>
            <person name="Thomas B.C."/>
            <person name="Malmstrom R."/>
            <person name="Stieglmeier M."/>
            <person name="Klingl A."/>
            <person name="Woyke T."/>
            <person name="Ryan C.M."/>
            <person name="Banfield J.F."/>
        </authorList>
    </citation>
    <scope>NUCLEOTIDE SEQUENCE [LARGE SCALE GENOMIC DNA]</scope>
</reference>
<name>A0A2H0V0E1_9BACT</name>
<evidence type="ECO:0000313" key="3">
    <source>
        <dbReference type="Proteomes" id="UP000228510"/>
    </source>
</evidence>
<evidence type="ECO:0000256" key="1">
    <source>
        <dbReference type="SAM" id="Phobius"/>
    </source>
</evidence>
<keyword evidence="1" id="KW-0812">Transmembrane</keyword>
<evidence type="ECO:0000313" key="2">
    <source>
        <dbReference type="EMBL" id="PIR92532.1"/>
    </source>
</evidence>
<organism evidence="2 3">
    <name type="scientific">Candidatus Falkowbacteria bacterium CG10_big_fil_rev_8_21_14_0_10_44_15</name>
    <dbReference type="NCBI Taxonomy" id="1974569"/>
    <lineage>
        <taxon>Bacteria</taxon>
        <taxon>Candidatus Falkowiibacteriota</taxon>
    </lineage>
</organism>
<accession>A0A2H0V0E1</accession>
<protein>
    <submittedName>
        <fullName evidence="2">Uncharacterized protein</fullName>
    </submittedName>
</protein>
<dbReference type="AlphaFoldDB" id="A0A2H0V0E1"/>
<feature type="transmembrane region" description="Helical" evidence="1">
    <location>
        <begin position="88"/>
        <end position="107"/>
    </location>
</feature>
<proteinExistence type="predicted"/>
<comment type="caution">
    <text evidence="2">The sequence shown here is derived from an EMBL/GenBank/DDBJ whole genome shotgun (WGS) entry which is preliminary data.</text>
</comment>
<gene>
    <name evidence="2" type="ORF">COU01_01295</name>
</gene>
<dbReference type="EMBL" id="PFAT01000020">
    <property type="protein sequence ID" value="PIR92532.1"/>
    <property type="molecule type" value="Genomic_DNA"/>
</dbReference>